<dbReference type="OrthoDB" id="5099714at2759"/>
<evidence type="ECO:0000313" key="1">
    <source>
        <dbReference type="EMBL" id="KAF5602131.1"/>
    </source>
</evidence>
<keyword evidence="2" id="KW-1185">Reference proteome</keyword>
<protein>
    <submittedName>
        <fullName evidence="1">Uncharacterized protein</fullName>
    </submittedName>
</protein>
<dbReference type="AlphaFoldDB" id="A0A8H5UWR8"/>
<accession>A0A8H5UWR8</accession>
<evidence type="ECO:0000313" key="2">
    <source>
        <dbReference type="Proteomes" id="UP000546213"/>
    </source>
</evidence>
<dbReference type="Proteomes" id="UP000546213">
    <property type="component" value="Unassembled WGS sequence"/>
</dbReference>
<dbReference type="EMBL" id="JAAOAS010000042">
    <property type="protein sequence ID" value="KAF5602131.1"/>
    <property type="molecule type" value="Genomic_DNA"/>
</dbReference>
<gene>
    <name evidence="1" type="ORF">FPCIR_2064</name>
</gene>
<sequence>MLKLSKTWLIEFIENEHPGIEAQAEFFACDSNEPDHVLLKEYSRYLARSRVGRLGDTLKVNTAIGHVSFLLWSMKRESNRSYNSDIRKQMGLFVSNNLAVQEGLTKEAKPKLSASPKDVSFIVSKLYEPEYLGTFGSMRAVLSLTLSMMLIIDTRGRRGFTGHRLRPEHMCLRWEDAQFYCFQSVEDDVFDIRINLKICYDKFMIPLLRSNVFLFPEARLAKNITLDASQFKIIPLARLLPISMAFEDTLRLLINTALLDGVFGEGISSWDDLSQIRLPSHIARTVRRIQLKEELMDVPMLRRMMHHNLTKDPSK</sequence>
<organism evidence="1 2">
    <name type="scientific">Fusarium pseudocircinatum</name>
    <dbReference type="NCBI Taxonomy" id="56676"/>
    <lineage>
        <taxon>Eukaryota</taxon>
        <taxon>Fungi</taxon>
        <taxon>Dikarya</taxon>
        <taxon>Ascomycota</taxon>
        <taxon>Pezizomycotina</taxon>
        <taxon>Sordariomycetes</taxon>
        <taxon>Hypocreomycetidae</taxon>
        <taxon>Hypocreales</taxon>
        <taxon>Nectriaceae</taxon>
        <taxon>Fusarium</taxon>
        <taxon>Fusarium fujikuroi species complex</taxon>
    </lineage>
</organism>
<comment type="caution">
    <text evidence="1">The sequence shown here is derived from an EMBL/GenBank/DDBJ whole genome shotgun (WGS) entry which is preliminary data.</text>
</comment>
<reference evidence="1 2" key="1">
    <citation type="submission" date="2020-05" db="EMBL/GenBank/DDBJ databases">
        <title>Identification and distribution of gene clusters putatively required for synthesis of sphingolipid metabolism inhibitors in phylogenetically diverse species of the filamentous fungus Fusarium.</title>
        <authorList>
            <person name="Kim H.-S."/>
            <person name="Busman M."/>
            <person name="Brown D.W."/>
            <person name="Divon H."/>
            <person name="Uhlig S."/>
            <person name="Proctor R.H."/>
        </authorList>
    </citation>
    <scope>NUCLEOTIDE SEQUENCE [LARGE SCALE GENOMIC DNA]</scope>
    <source>
        <strain evidence="1 2">NRRL 36939</strain>
    </source>
</reference>
<name>A0A8H5UWR8_9HYPO</name>
<proteinExistence type="predicted"/>